<dbReference type="PANTHER" id="PTHR30273">
    <property type="entry name" value="PERIPLASMIC SIGNAL SENSOR AND SIGMA FACTOR ACTIVATOR FECR-RELATED"/>
    <property type="match status" value="1"/>
</dbReference>
<dbReference type="AlphaFoldDB" id="A0A6S7CFP5"/>
<evidence type="ECO:0008006" key="5">
    <source>
        <dbReference type="Google" id="ProtNLM"/>
    </source>
</evidence>
<dbReference type="EMBL" id="CADILD010000001">
    <property type="protein sequence ID" value="CAB3828985.1"/>
    <property type="molecule type" value="Genomic_DNA"/>
</dbReference>
<dbReference type="Gene3D" id="2.60.120.1440">
    <property type="match status" value="1"/>
</dbReference>
<feature type="domain" description="FecR N-terminal" evidence="2">
    <location>
        <begin position="15"/>
        <end position="47"/>
    </location>
</feature>
<accession>A0A6S7CFP5</accession>
<evidence type="ECO:0000259" key="2">
    <source>
        <dbReference type="Pfam" id="PF16220"/>
    </source>
</evidence>
<dbReference type="PIRSF" id="PIRSF018266">
    <property type="entry name" value="FecR"/>
    <property type="match status" value="1"/>
</dbReference>
<protein>
    <recommendedName>
        <fullName evidence="5">Protein FecR</fullName>
    </recommendedName>
</protein>
<dbReference type="PANTHER" id="PTHR30273:SF2">
    <property type="entry name" value="PROTEIN FECR"/>
    <property type="match status" value="1"/>
</dbReference>
<name>A0A6S7CFP5_9BURK</name>
<gene>
    <name evidence="3" type="ORF">LMG1861_00664</name>
</gene>
<evidence type="ECO:0000313" key="4">
    <source>
        <dbReference type="Proteomes" id="UP000494105"/>
    </source>
</evidence>
<dbReference type="InterPro" id="IPR032623">
    <property type="entry name" value="FecR_N"/>
</dbReference>
<dbReference type="GO" id="GO:0016989">
    <property type="term" value="F:sigma factor antagonist activity"/>
    <property type="evidence" value="ECO:0007669"/>
    <property type="project" value="TreeGrafter"/>
</dbReference>
<dbReference type="Proteomes" id="UP000494105">
    <property type="component" value="Unassembled WGS sequence"/>
</dbReference>
<proteinExistence type="predicted"/>
<organism evidence="3 4">
    <name type="scientific">Achromobacter piechaudii</name>
    <dbReference type="NCBI Taxonomy" id="72556"/>
    <lineage>
        <taxon>Bacteria</taxon>
        <taxon>Pseudomonadati</taxon>
        <taxon>Pseudomonadota</taxon>
        <taxon>Betaproteobacteria</taxon>
        <taxon>Burkholderiales</taxon>
        <taxon>Alcaligenaceae</taxon>
        <taxon>Achromobacter</taxon>
    </lineage>
</organism>
<dbReference type="Pfam" id="PF16220">
    <property type="entry name" value="DUF4880"/>
    <property type="match status" value="1"/>
</dbReference>
<dbReference type="InterPro" id="IPR006860">
    <property type="entry name" value="FecR"/>
</dbReference>
<reference evidence="3 4" key="1">
    <citation type="submission" date="2020-04" db="EMBL/GenBank/DDBJ databases">
        <authorList>
            <person name="De Canck E."/>
        </authorList>
    </citation>
    <scope>NUCLEOTIDE SEQUENCE [LARGE SCALE GENOMIC DNA]</scope>
    <source>
        <strain evidence="3 4">LMG 1861</strain>
    </source>
</reference>
<evidence type="ECO:0000259" key="1">
    <source>
        <dbReference type="Pfam" id="PF04773"/>
    </source>
</evidence>
<sequence length="354" mass="38398">MTLAPHPERPDLDAEALDWFVRCGDAPTAELQVWLDADPAHRQAYARWAEDWAQLDHLPHAGIAALKQDLADQKRHASRVSVSVSANASGRASWWTALRRWPPQAALASLLIAAGAAYLAWAQWHTAPVLYAETFVTGRGEQRDVTLPDGSLLRLDTATRVEVTLYEKRRVVSIPDGQAVFQVQGDTRRPFDVLAGPLKITVVGTRFSVRHTTGVPGDDGVRVAVDEGRVNVARADGWRGWFSAAETLTPGQQLRADAAGDMSPVTAVAPAGIAPWRDGMVSFDNTPLSQALAEFERYGATGLRVRSPAVGALRLTGTFDPRNLTHFKRSLPKVLPVQLLPQAGITEIVALPAP</sequence>
<dbReference type="RefSeq" id="WP_175127686.1">
    <property type="nucleotide sequence ID" value="NZ_CADILD010000001.1"/>
</dbReference>
<evidence type="ECO:0000313" key="3">
    <source>
        <dbReference type="EMBL" id="CAB3828985.1"/>
    </source>
</evidence>
<dbReference type="Pfam" id="PF04773">
    <property type="entry name" value="FecR"/>
    <property type="match status" value="1"/>
</dbReference>
<dbReference type="InterPro" id="IPR012373">
    <property type="entry name" value="Ferrdict_sens_TM"/>
</dbReference>
<feature type="domain" description="FecR protein" evidence="1">
    <location>
        <begin position="134"/>
        <end position="230"/>
    </location>
</feature>